<feature type="domain" description="AB hydrolase-1" evidence="1">
    <location>
        <begin position="7"/>
        <end position="120"/>
    </location>
</feature>
<evidence type="ECO:0000313" key="3">
    <source>
        <dbReference type="Proteomes" id="UP001053296"/>
    </source>
</evidence>
<sequence>MSDINLIWCHGSLGEPWGTKSKALAETSAQLGLTMEAPDFRETEDPDLRVQWLLDLLEEKTGPTILAGSSMGGYVATAAAKHANVLGLFLLAPAFYFPGYDIHVFTKLPPVITVVHGWDDDVVPVEHAIRFAKGHKADLHIFDDNHRLQNSTGTLCTLFSSFLTSITA</sequence>
<dbReference type="SUPFAM" id="SSF53474">
    <property type="entry name" value="alpha/beta-Hydrolases"/>
    <property type="match status" value="1"/>
</dbReference>
<dbReference type="Pfam" id="PF12697">
    <property type="entry name" value="Abhydrolase_6"/>
    <property type="match status" value="1"/>
</dbReference>
<organism evidence="2 3">
    <name type="scientific">Pseudodesulfovibrio sediminis</name>
    <dbReference type="NCBI Taxonomy" id="2810563"/>
    <lineage>
        <taxon>Bacteria</taxon>
        <taxon>Pseudomonadati</taxon>
        <taxon>Thermodesulfobacteriota</taxon>
        <taxon>Desulfovibrionia</taxon>
        <taxon>Desulfovibrionales</taxon>
        <taxon>Desulfovibrionaceae</taxon>
    </lineage>
</organism>
<evidence type="ECO:0000313" key="2">
    <source>
        <dbReference type="EMBL" id="BCS88274.1"/>
    </source>
</evidence>
<gene>
    <name evidence="2" type="ORF">PSDVSF_15160</name>
</gene>
<keyword evidence="3" id="KW-1185">Reference proteome</keyword>
<reference evidence="2" key="1">
    <citation type="journal article" date="2022" name="Arch. Microbiol.">
        <title>Pseudodesulfovibrio sediminis sp. nov., a mesophilic and neutrophilic sulfate-reducing bacterium isolated from sediment of a brackish lake.</title>
        <authorList>
            <person name="Takahashi A."/>
            <person name="Kojima H."/>
            <person name="Watanabe M."/>
            <person name="Fukui M."/>
        </authorList>
    </citation>
    <scope>NUCLEOTIDE SEQUENCE</scope>
    <source>
        <strain evidence="2">SF6</strain>
    </source>
</reference>
<accession>A0ABN6ESY5</accession>
<proteinExistence type="predicted"/>
<dbReference type="InterPro" id="IPR029058">
    <property type="entry name" value="AB_hydrolase_fold"/>
</dbReference>
<dbReference type="Proteomes" id="UP001053296">
    <property type="component" value="Chromosome"/>
</dbReference>
<evidence type="ECO:0000259" key="1">
    <source>
        <dbReference type="Pfam" id="PF12697"/>
    </source>
</evidence>
<dbReference type="EMBL" id="AP024485">
    <property type="protein sequence ID" value="BCS88274.1"/>
    <property type="molecule type" value="Genomic_DNA"/>
</dbReference>
<protein>
    <recommendedName>
        <fullName evidence="1">AB hydrolase-1 domain-containing protein</fullName>
    </recommendedName>
</protein>
<dbReference type="InterPro" id="IPR000073">
    <property type="entry name" value="AB_hydrolase_1"/>
</dbReference>
<dbReference type="Gene3D" id="3.40.50.1820">
    <property type="entry name" value="alpha/beta hydrolase"/>
    <property type="match status" value="1"/>
</dbReference>
<name>A0ABN6ESY5_9BACT</name>
<dbReference type="RefSeq" id="WP_229595785.1">
    <property type="nucleotide sequence ID" value="NZ_AP024485.1"/>
</dbReference>